<dbReference type="Proteomes" id="UP000536275">
    <property type="component" value="Unassembled WGS sequence"/>
</dbReference>
<dbReference type="EMBL" id="JABWAD010000049">
    <property type="protein sequence ID" value="KAF6069022.1"/>
    <property type="molecule type" value="Genomic_DNA"/>
</dbReference>
<organism evidence="6 7">
    <name type="scientific">Candida albicans</name>
    <name type="common">Yeast</name>
    <dbReference type="NCBI Taxonomy" id="5476"/>
    <lineage>
        <taxon>Eukaryota</taxon>
        <taxon>Fungi</taxon>
        <taxon>Dikarya</taxon>
        <taxon>Ascomycota</taxon>
        <taxon>Saccharomycotina</taxon>
        <taxon>Pichiomycetes</taxon>
        <taxon>Debaryomycetaceae</taxon>
        <taxon>Candida/Lodderomyces clade</taxon>
        <taxon>Candida</taxon>
    </lineage>
</organism>
<comment type="subcellular location">
    <subcellularLocation>
        <location evidence="1">Endomembrane system</location>
        <topology evidence="1">Multi-pass membrane protein</topology>
    </subcellularLocation>
</comment>
<reference evidence="6 7" key="1">
    <citation type="submission" date="2020-03" db="EMBL/GenBank/DDBJ databases">
        <title>FDA dAtabase for Regulatory Grade micrObial Sequences (FDA-ARGOS): Supporting development and validation of Infectious Disease Dx tests.</title>
        <authorList>
            <person name="Campos J."/>
            <person name="Goldberg B."/>
            <person name="Tallon L."/>
            <person name="Sadzewicz L."/>
            <person name="Vavikolanu K."/>
            <person name="Mehta A."/>
            <person name="Aluvathingal J."/>
            <person name="Nadendla S."/>
            <person name="Nandy P."/>
            <person name="Geyer C."/>
            <person name="Yan Y."/>
            <person name="Sichtig H."/>
        </authorList>
    </citation>
    <scope>NUCLEOTIDE SEQUENCE [LARGE SCALE GENOMIC DNA]</scope>
    <source>
        <strain evidence="6 7">FDAARGOS_656</strain>
    </source>
</reference>
<dbReference type="Pfam" id="PF04750">
    <property type="entry name" value="Far-17a_AIG1"/>
    <property type="match status" value="1"/>
</dbReference>
<keyword evidence="3 5" id="KW-1133">Transmembrane helix</keyword>
<evidence type="ECO:0000313" key="6">
    <source>
        <dbReference type="EMBL" id="KAF6069022.1"/>
    </source>
</evidence>
<dbReference type="GO" id="GO:0012505">
    <property type="term" value="C:endomembrane system"/>
    <property type="evidence" value="ECO:0007669"/>
    <property type="project" value="UniProtKB-SubCell"/>
</dbReference>
<comment type="caution">
    <text evidence="6">The sequence shown here is derived from an EMBL/GenBank/DDBJ whole genome shotgun (WGS) entry which is preliminary data.</text>
</comment>
<sequence length="230" mass="26187">MSRRVVGNHVILGINAVSIVAGLYGAWRIFSIELSDDLKGAGHYQFLTNLSLIYSLVVFGLGFVAHLTRSKTLYDFKNLLHPIGLALETIVAMVYWPLRLFMLHLLTPDPENFNIPLGLDLCIHLMPVVSLLIDYLVFMPRWTIKSNTVLLLITALSTGYWCLLKYLVDTENGGRYPYAFMDMEDDGLRALVFVAVGLVAFLQFHFMRNIYDVVVKKTETVDIEIDRKLR</sequence>
<dbReference type="AlphaFoldDB" id="A0A8H6BYH4"/>
<dbReference type="PANTHER" id="PTHR10989:SF16">
    <property type="entry name" value="AT02829P-RELATED"/>
    <property type="match status" value="1"/>
</dbReference>
<evidence type="ECO:0000313" key="7">
    <source>
        <dbReference type="Proteomes" id="UP000536275"/>
    </source>
</evidence>
<protein>
    <submittedName>
        <fullName evidence="6">FAR-17a/AIG1-like family protein</fullName>
    </submittedName>
</protein>
<feature type="transmembrane region" description="Helical" evidence="5">
    <location>
        <begin position="188"/>
        <end position="207"/>
    </location>
</feature>
<proteinExistence type="predicted"/>
<evidence type="ECO:0000256" key="1">
    <source>
        <dbReference type="ARBA" id="ARBA00004127"/>
    </source>
</evidence>
<evidence type="ECO:0000256" key="4">
    <source>
        <dbReference type="ARBA" id="ARBA00023136"/>
    </source>
</evidence>
<feature type="transmembrane region" description="Helical" evidence="5">
    <location>
        <begin position="118"/>
        <end position="137"/>
    </location>
</feature>
<dbReference type="PANTHER" id="PTHR10989">
    <property type="entry name" value="ANDROGEN-INDUCED PROTEIN 1-RELATED"/>
    <property type="match status" value="1"/>
</dbReference>
<gene>
    <name evidence="6" type="ORF">FOB64_003658</name>
</gene>
<dbReference type="GO" id="GO:0016020">
    <property type="term" value="C:membrane"/>
    <property type="evidence" value="ECO:0007669"/>
    <property type="project" value="InterPro"/>
</dbReference>
<feature type="transmembrane region" description="Helical" evidence="5">
    <location>
        <begin position="149"/>
        <end position="168"/>
    </location>
</feature>
<dbReference type="InterPro" id="IPR006838">
    <property type="entry name" value="ADTRP_AIG1"/>
</dbReference>
<keyword evidence="2 5" id="KW-0812">Transmembrane</keyword>
<evidence type="ECO:0000256" key="2">
    <source>
        <dbReference type="ARBA" id="ARBA00022692"/>
    </source>
</evidence>
<feature type="transmembrane region" description="Helical" evidence="5">
    <location>
        <begin position="79"/>
        <end position="98"/>
    </location>
</feature>
<name>A0A8H6BYH4_CANAX</name>
<evidence type="ECO:0000256" key="5">
    <source>
        <dbReference type="SAM" id="Phobius"/>
    </source>
</evidence>
<feature type="transmembrane region" description="Helical" evidence="5">
    <location>
        <begin position="12"/>
        <end position="30"/>
    </location>
</feature>
<evidence type="ECO:0000256" key="3">
    <source>
        <dbReference type="ARBA" id="ARBA00022989"/>
    </source>
</evidence>
<accession>A0A8H6BYH4</accession>
<feature type="transmembrane region" description="Helical" evidence="5">
    <location>
        <begin position="50"/>
        <end position="67"/>
    </location>
</feature>
<keyword evidence="4 5" id="KW-0472">Membrane</keyword>